<reference evidence="3" key="1">
    <citation type="submission" date="2024-05" db="EMBL/GenBank/DDBJ databases">
        <title>30 novel species of actinomycetes from the DSMZ collection.</title>
        <authorList>
            <person name="Nouioui I."/>
        </authorList>
    </citation>
    <scope>NUCLEOTIDE SEQUENCE</scope>
    <source>
        <strain evidence="3">DSM 40473</strain>
    </source>
</reference>
<feature type="compositionally biased region" description="Basic and acidic residues" evidence="1">
    <location>
        <begin position="316"/>
        <end position="330"/>
    </location>
</feature>
<protein>
    <submittedName>
        <fullName evidence="3">NAD-dependent epimerase</fullName>
    </submittedName>
</protein>
<dbReference type="EMBL" id="JAVRFI010000001">
    <property type="protein sequence ID" value="MDT0447518.1"/>
    <property type="molecule type" value="Genomic_DNA"/>
</dbReference>
<sequence length="353" mass="38108">MRLLVIGGSVFLGRAFVEEGLRRGWEVTVFNRGRTQADPDGVRVIRGDRERPEDLARLAGEGPWDAVVDVCGYVPRVVKASVEALAGSAATYLYVSSINARPGWPAEPVDESSPRHDCAPDAGPGDGDYGKLKVGCERAVEESFPGRALILEPGLIIGPHDLARRLTWWLRRAGQGGRMVAPGAPDRGMQLVDARDIAVFGLDRIVAEDAGTYLVSGTPANTTWGEFLGTCVAVTGGEAELVWVDDEILLEHEVAVWTELPLWAPEYGETAAVWRPSSAKAVAAGLRCRPVEESIRDTAAWLFGPGGLDEAFGPDRTGREARPITPEREQALLAAASRPRPLPGSDQDRRNME</sequence>
<keyword evidence="4" id="KW-1185">Reference proteome</keyword>
<dbReference type="Gene3D" id="3.40.50.720">
    <property type="entry name" value="NAD(P)-binding Rossmann-like Domain"/>
    <property type="match status" value="1"/>
</dbReference>
<evidence type="ECO:0000313" key="3">
    <source>
        <dbReference type="EMBL" id="MDT0447518.1"/>
    </source>
</evidence>
<evidence type="ECO:0000259" key="2">
    <source>
        <dbReference type="Pfam" id="PF01370"/>
    </source>
</evidence>
<dbReference type="Pfam" id="PF01370">
    <property type="entry name" value="Epimerase"/>
    <property type="match status" value="1"/>
</dbReference>
<gene>
    <name evidence="3" type="ORF">RM609_00145</name>
</gene>
<feature type="region of interest" description="Disordered" evidence="1">
    <location>
        <begin position="312"/>
        <end position="353"/>
    </location>
</feature>
<dbReference type="RefSeq" id="WP_311606802.1">
    <property type="nucleotide sequence ID" value="NZ_JAVRFI010000001.1"/>
</dbReference>
<feature type="region of interest" description="Disordered" evidence="1">
    <location>
        <begin position="105"/>
        <end position="126"/>
    </location>
</feature>
<evidence type="ECO:0000256" key="1">
    <source>
        <dbReference type="SAM" id="MobiDB-lite"/>
    </source>
</evidence>
<comment type="caution">
    <text evidence="3">The sequence shown here is derived from an EMBL/GenBank/DDBJ whole genome shotgun (WGS) entry which is preliminary data.</text>
</comment>
<proteinExistence type="predicted"/>
<feature type="domain" description="NAD-dependent epimerase/dehydratase" evidence="2">
    <location>
        <begin position="4"/>
        <end position="72"/>
    </location>
</feature>
<dbReference type="Proteomes" id="UP001180531">
    <property type="component" value="Unassembled WGS sequence"/>
</dbReference>
<evidence type="ECO:0000313" key="4">
    <source>
        <dbReference type="Proteomes" id="UP001180531"/>
    </source>
</evidence>
<name>A0ABU2SEW6_9ACTN</name>
<organism evidence="3 4">
    <name type="scientific">Streptomyces hesseae</name>
    <dbReference type="NCBI Taxonomy" id="3075519"/>
    <lineage>
        <taxon>Bacteria</taxon>
        <taxon>Bacillati</taxon>
        <taxon>Actinomycetota</taxon>
        <taxon>Actinomycetes</taxon>
        <taxon>Kitasatosporales</taxon>
        <taxon>Streptomycetaceae</taxon>
        <taxon>Streptomyces</taxon>
    </lineage>
</organism>
<dbReference type="InterPro" id="IPR001509">
    <property type="entry name" value="Epimerase_deHydtase"/>
</dbReference>
<dbReference type="InterPro" id="IPR036291">
    <property type="entry name" value="NAD(P)-bd_dom_sf"/>
</dbReference>
<dbReference type="SUPFAM" id="SSF51735">
    <property type="entry name" value="NAD(P)-binding Rossmann-fold domains"/>
    <property type="match status" value="1"/>
</dbReference>
<accession>A0ABU2SEW6</accession>